<dbReference type="GO" id="GO:0060271">
    <property type="term" value="P:cilium assembly"/>
    <property type="evidence" value="ECO:0007669"/>
    <property type="project" value="TreeGrafter"/>
</dbReference>
<evidence type="ECO:0000256" key="1">
    <source>
        <dbReference type="ARBA" id="ARBA00011495"/>
    </source>
</evidence>
<comment type="caution">
    <text evidence="3">The sequence shown here is derived from an EMBL/GenBank/DDBJ whole genome shotgun (WGS) entry which is preliminary data.</text>
</comment>
<evidence type="ECO:0000313" key="3">
    <source>
        <dbReference type="EMBL" id="KAK3521714.1"/>
    </source>
</evidence>
<comment type="subunit">
    <text evidence="1">Part of the tectonic-like complex (also named B9 complex).</text>
</comment>
<accession>A0AAE0QI84</accession>
<dbReference type="AlphaFoldDB" id="A0AAE0QI84"/>
<sequence length="100" mass="10915">MFVQATQGCSIPVSYQLEVRWTKYGTLLNPQAQIVKVMETIQTNTSTLVILSSRLPQPGGVISVMSSVSFIDMSQSASPGFRAPPTINANLPSDFFFPFV</sequence>
<gene>
    <name evidence="3" type="ORF">QTP70_015819</name>
</gene>
<proteinExistence type="predicted"/>
<name>A0AAE0QI84_9TELE</name>
<dbReference type="InterPro" id="IPR040354">
    <property type="entry name" value="TCTN1-3"/>
</dbReference>
<dbReference type="PANTHER" id="PTHR14611">
    <property type="entry name" value="TECTONIC FAMILY MEMBER"/>
    <property type="match status" value="1"/>
</dbReference>
<reference evidence="3" key="1">
    <citation type="submission" date="2023-06" db="EMBL/GenBank/DDBJ databases">
        <title>Male Hemibagrus guttatus genome.</title>
        <authorList>
            <person name="Bian C."/>
        </authorList>
    </citation>
    <scope>NUCLEOTIDE SEQUENCE</scope>
    <source>
        <strain evidence="3">Male_cb2023</strain>
        <tissue evidence="3">Muscle</tissue>
    </source>
</reference>
<dbReference type="Pfam" id="PF07773">
    <property type="entry name" value="TCTN_DUF1619"/>
    <property type="match status" value="1"/>
</dbReference>
<feature type="domain" description="Tectonic-1-3" evidence="2">
    <location>
        <begin position="4"/>
        <end position="44"/>
    </location>
</feature>
<dbReference type="GO" id="GO:1904491">
    <property type="term" value="P:protein localization to ciliary transition zone"/>
    <property type="evidence" value="ECO:0007669"/>
    <property type="project" value="TreeGrafter"/>
</dbReference>
<keyword evidence="4" id="KW-1185">Reference proteome</keyword>
<evidence type="ECO:0000259" key="2">
    <source>
        <dbReference type="Pfam" id="PF07773"/>
    </source>
</evidence>
<organism evidence="3 4">
    <name type="scientific">Hemibagrus guttatus</name>
    <dbReference type="NCBI Taxonomy" id="175788"/>
    <lineage>
        <taxon>Eukaryota</taxon>
        <taxon>Metazoa</taxon>
        <taxon>Chordata</taxon>
        <taxon>Craniata</taxon>
        <taxon>Vertebrata</taxon>
        <taxon>Euteleostomi</taxon>
        <taxon>Actinopterygii</taxon>
        <taxon>Neopterygii</taxon>
        <taxon>Teleostei</taxon>
        <taxon>Ostariophysi</taxon>
        <taxon>Siluriformes</taxon>
        <taxon>Bagridae</taxon>
        <taxon>Hemibagrus</taxon>
    </lineage>
</organism>
<dbReference type="PANTHER" id="PTHR14611:SF1">
    <property type="entry name" value="TECTONIC-1"/>
    <property type="match status" value="1"/>
</dbReference>
<dbReference type="GO" id="GO:0036038">
    <property type="term" value="C:MKS complex"/>
    <property type="evidence" value="ECO:0007669"/>
    <property type="project" value="TreeGrafter"/>
</dbReference>
<dbReference type="InterPro" id="IPR011677">
    <property type="entry name" value="TCTN1-3_dom"/>
</dbReference>
<dbReference type="EMBL" id="JAUCMX010000015">
    <property type="protein sequence ID" value="KAK3521714.1"/>
    <property type="molecule type" value="Genomic_DNA"/>
</dbReference>
<dbReference type="Proteomes" id="UP001274896">
    <property type="component" value="Unassembled WGS sequence"/>
</dbReference>
<protein>
    <recommendedName>
        <fullName evidence="2">Tectonic-1-3 domain-containing protein</fullName>
    </recommendedName>
</protein>
<evidence type="ECO:0000313" key="4">
    <source>
        <dbReference type="Proteomes" id="UP001274896"/>
    </source>
</evidence>